<name>A0A4Y2IFU7_ARAVE</name>
<dbReference type="AlphaFoldDB" id="A0A4Y2IFU7"/>
<organism evidence="1 2">
    <name type="scientific">Araneus ventricosus</name>
    <name type="common">Orbweaver spider</name>
    <name type="synonym">Epeira ventricosa</name>
    <dbReference type="NCBI Taxonomy" id="182803"/>
    <lineage>
        <taxon>Eukaryota</taxon>
        <taxon>Metazoa</taxon>
        <taxon>Ecdysozoa</taxon>
        <taxon>Arthropoda</taxon>
        <taxon>Chelicerata</taxon>
        <taxon>Arachnida</taxon>
        <taxon>Araneae</taxon>
        <taxon>Araneomorphae</taxon>
        <taxon>Entelegynae</taxon>
        <taxon>Araneoidea</taxon>
        <taxon>Araneidae</taxon>
        <taxon>Araneus</taxon>
    </lineage>
</organism>
<gene>
    <name evidence="1" type="ORF">AVEN_54878_1</name>
</gene>
<protein>
    <submittedName>
        <fullName evidence="1">Uncharacterized protein</fullName>
    </submittedName>
</protein>
<comment type="caution">
    <text evidence="1">The sequence shown here is derived from an EMBL/GenBank/DDBJ whole genome shotgun (WGS) entry which is preliminary data.</text>
</comment>
<evidence type="ECO:0000313" key="1">
    <source>
        <dbReference type="EMBL" id="GBM76611.1"/>
    </source>
</evidence>
<proteinExistence type="predicted"/>
<dbReference type="EMBL" id="BGPR01002634">
    <property type="protein sequence ID" value="GBM76611.1"/>
    <property type="molecule type" value="Genomic_DNA"/>
</dbReference>
<dbReference type="Proteomes" id="UP000499080">
    <property type="component" value="Unassembled WGS sequence"/>
</dbReference>
<sequence>MTTIHLGEKSGLINNSGDKAFCWDDEDRVSSIKLRTEFPHTNTVQAQNTLKTVLNFIFPICTTWQFELYASSEVYSDARHYVILPGMIAKVVLIMPYFDSRNTMASSSAVSPYFVQCHLFKALSLISPSSAFL</sequence>
<accession>A0A4Y2IFU7</accession>
<keyword evidence="2" id="KW-1185">Reference proteome</keyword>
<evidence type="ECO:0000313" key="2">
    <source>
        <dbReference type="Proteomes" id="UP000499080"/>
    </source>
</evidence>
<reference evidence="1 2" key="1">
    <citation type="journal article" date="2019" name="Sci. Rep.">
        <title>Orb-weaving spider Araneus ventricosus genome elucidates the spidroin gene catalogue.</title>
        <authorList>
            <person name="Kono N."/>
            <person name="Nakamura H."/>
            <person name="Ohtoshi R."/>
            <person name="Moran D.A.P."/>
            <person name="Shinohara A."/>
            <person name="Yoshida Y."/>
            <person name="Fujiwara M."/>
            <person name="Mori M."/>
            <person name="Tomita M."/>
            <person name="Arakawa K."/>
        </authorList>
    </citation>
    <scope>NUCLEOTIDE SEQUENCE [LARGE SCALE GENOMIC DNA]</scope>
</reference>